<gene>
    <name evidence="2" type="ORF">RFN28_28470</name>
</gene>
<comment type="caution">
    <text evidence="2">The sequence shown here is derived from an EMBL/GenBank/DDBJ whole genome shotgun (WGS) entry which is preliminary data.</text>
</comment>
<dbReference type="RefSeq" id="WP_320290461.1">
    <property type="nucleotide sequence ID" value="NZ_JAVIIW010000048.1"/>
</dbReference>
<evidence type="ECO:0000313" key="2">
    <source>
        <dbReference type="EMBL" id="MDX8482364.1"/>
    </source>
</evidence>
<dbReference type="Proteomes" id="UP001287059">
    <property type="component" value="Unassembled WGS sequence"/>
</dbReference>
<dbReference type="Gene3D" id="2.40.420.20">
    <property type="match status" value="1"/>
</dbReference>
<name>A0ABU4Y8V7_9HYPH</name>
<dbReference type="PANTHER" id="PTHR30469">
    <property type="entry name" value="MULTIDRUG RESISTANCE PROTEIN MDTA"/>
    <property type="match status" value="1"/>
</dbReference>
<dbReference type="PANTHER" id="PTHR30469:SF38">
    <property type="entry name" value="HLYD FAMILY SECRETION PROTEIN"/>
    <property type="match status" value="1"/>
</dbReference>
<reference evidence="2 3" key="1">
    <citation type="submission" date="2023-08" db="EMBL/GenBank/DDBJ databases">
        <title>Implementing the SeqCode for naming new Mesorhizobium species isolated from Vachellia karroo root nodules.</title>
        <authorList>
            <person name="Van Lill M."/>
        </authorList>
    </citation>
    <scope>NUCLEOTIDE SEQUENCE [LARGE SCALE GENOMIC DNA]</scope>
    <source>
        <strain evidence="2 3">VK24D</strain>
    </source>
</reference>
<proteinExistence type="predicted"/>
<evidence type="ECO:0000313" key="3">
    <source>
        <dbReference type="Proteomes" id="UP001287059"/>
    </source>
</evidence>
<feature type="domain" description="Multidrug resistance protein MdtA-like C-terminal permuted SH3" evidence="1">
    <location>
        <begin position="39"/>
        <end position="99"/>
    </location>
</feature>
<sequence length="114" mass="12097">MADAATRTFQVKVSLENAPDEMRFGASVAGRAEMGGAPVMVLPGSALFDKDGKPAVWVVTASSAVELKPVTVDRYETDRVVVSEGLAKGDLVVTAGVNRLREHEKVRIVEGEGK</sequence>
<evidence type="ECO:0000259" key="1">
    <source>
        <dbReference type="Pfam" id="PF25967"/>
    </source>
</evidence>
<keyword evidence="3" id="KW-1185">Reference proteome</keyword>
<accession>A0ABU4Y8V7</accession>
<organism evidence="2 3">
    <name type="scientific">Mesorhizobium album</name>
    <dbReference type="NCBI Taxonomy" id="3072314"/>
    <lineage>
        <taxon>Bacteria</taxon>
        <taxon>Pseudomonadati</taxon>
        <taxon>Pseudomonadota</taxon>
        <taxon>Alphaproteobacteria</taxon>
        <taxon>Hyphomicrobiales</taxon>
        <taxon>Phyllobacteriaceae</taxon>
        <taxon>Mesorhizobium</taxon>
    </lineage>
</organism>
<protein>
    <recommendedName>
        <fullName evidence="1">Multidrug resistance protein MdtA-like C-terminal permuted SH3 domain-containing protein</fullName>
    </recommendedName>
</protein>
<dbReference type="InterPro" id="IPR058627">
    <property type="entry name" value="MdtA-like_C"/>
</dbReference>
<dbReference type="Pfam" id="PF25967">
    <property type="entry name" value="RND-MFP_C"/>
    <property type="match status" value="1"/>
</dbReference>
<dbReference type="EMBL" id="JAVIIW010000048">
    <property type="protein sequence ID" value="MDX8482364.1"/>
    <property type="molecule type" value="Genomic_DNA"/>
</dbReference>